<evidence type="ECO:0000313" key="1">
    <source>
        <dbReference type="EMBL" id="AIG27189.1"/>
    </source>
</evidence>
<dbReference type="STRING" id="1042163.BRLA_c028750"/>
<dbReference type="AlphaFoldDB" id="A0A075R5U2"/>
<dbReference type="eggNOG" id="ENOG5032XMG">
    <property type="taxonomic scope" value="Bacteria"/>
</dbReference>
<gene>
    <name evidence="1" type="ORF">BRLA_c028750</name>
</gene>
<organism evidence="1 2">
    <name type="scientific">Brevibacillus laterosporus LMG 15441</name>
    <dbReference type="NCBI Taxonomy" id="1042163"/>
    <lineage>
        <taxon>Bacteria</taxon>
        <taxon>Bacillati</taxon>
        <taxon>Bacillota</taxon>
        <taxon>Bacilli</taxon>
        <taxon>Bacillales</taxon>
        <taxon>Paenibacillaceae</taxon>
        <taxon>Brevibacillus</taxon>
    </lineage>
</organism>
<dbReference type="EMBL" id="CP007806">
    <property type="protein sequence ID" value="AIG27189.1"/>
    <property type="molecule type" value="Genomic_DNA"/>
</dbReference>
<sequence length="232" mass="27145">MISIGLHHRKLYSFIKQRLRMLIFLPLVYTYKIIWRSIQCYLTLSPTLLYHKGEFIWLAEYVDGTHLSEFDFNTKQENDFYSIDKKTVVRFGLIGHGHKLYYETFGGHFKLGNGQIDLVYKTGDKEYFLTGQNEFYQDLITFKRAEAEINLLNNFGELSPIITEYVFGYKHKLIFEDISFHIKVLIGLSEQSPTLTLRLVADRNIQGSLGIKRNGEIVSESVANLKRNWSRI</sequence>
<evidence type="ECO:0000313" key="2">
    <source>
        <dbReference type="Proteomes" id="UP000005850"/>
    </source>
</evidence>
<protein>
    <submittedName>
        <fullName evidence="1">Uncharacterized protein</fullName>
    </submittedName>
</protein>
<reference evidence="1 2" key="1">
    <citation type="journal article" date="2011" name="J. Bacteriol.">
        <title>Genome sequence of Brevibacillus laterosporus LMG 15441, a pathogen of invertebrates.</title>
        <authorList>
            <person name="Djukic M."/>
            <person name="Poehlein A."/>
            <person name="Thurmer A."/>
            <person name="Daniel R."/>
        </authorList>
    </citation>
    <scope>NUCLEOTIDE SEQUENCE [LARGE SCALE GENOMIC DNA]</scope>
    <source>
        <strain evidence="1 2">LMG 15441</strain>
    </source>
</reference>
<proteinExistence type="predicted"/>
<dbReference type="KEGG" id="blr:BRLA_c028750"/>
<dbReference type="HOGENOM" id="CLU_104075_0_0_9"/>
<keyword evidence="2" id="KW-1185">Reference proteome</keyword>
<dbReference type="Proteomes" id="UP000005850">
    <property type="component" value="Chromosome"/>
</dbReference>
<name>A0A075R5U2_BRELA</name>
<accession>A0A075R5U2</accession>